<feature type="domain" description="Nucleotide-diphospho-sugar transferase" evidence="2">
    <location>
        <begin position="100"/>
        <end position="304"/>
    </location>
</feature>
<dbReference type="PIR" id="T22407">
    <property type="entry name" value="T22407"/>
</dbReference>
<dbReference type="RefSeq" id="NP_501623.2">
    <property type="nucleotide sequence ID" value="NM_069222.2"/>
</dbReference>
<sequence length="378" mass="44165">MGKYCKILVPSLKNIFICVLIIKYLYLGDKRIFRRKTYLHNLLSYSKEVPFETVNAGVEFNSFADNLKKMPEAPYVIMFDSSNIDVLYNHICNLKFIPNALSRVVTIAFDKDAHLNLQDKYPHIPNTLIDLAPLKESLKSVGENHGYLTYSLVLMVRVKICASLAQRGINFWISQQDTIWTENFQMLNIEDMYPEAHLIMDKIGNESPYYDRLRMWACGATFFVRGSPTTYQYFKQVESYMFTYQSPDSSIMTYFCGHSGYKCEFLPHSVASSSNYFETTREYVPALIQLDGEKKYKETKMDTLTRGKFNFQFKNGTCNVDVYRNAKENAKTAYLEAIGRWPIIPETRFVQIQYFLKTLFNVDPLNRKAFMKYHYVLM</sequence>
<dbReference type="InterPro" id="IPR005069">
    <property type="entry name" value="Nucl-diP-sugar_transferase"/>
</dbReference>
<dbReference type="AGR" id="WB:WBGene00009871"/>
<dbReference type="PaxDb" id="6239-F49C12.1"/>
<reference evidence="3 4" key="1">
    <citation type="journal article" date="1998" name="Science">
        <title>Genome sequence of the nematode C. elegans: a platform for investigating biology.</title>
        <authorList>
            <consortium name="The C. elegans sequencing consortium"/>
            <person name="Sulson J.E."/>
            <person name="Waterston R."/>
        </authorList>
    </citation>
    <scope>NUCLEOTIDE SEQUENCE [LARGE SCALE GENOMIC DNA]</scope>
    <source>
        <strain evidence="3 4">Bristol N2</strain>
    </source>
</reference>
<dbReference type="GeneID" id="186024"/>
<evidence type="ECO:0000313" key="3">
    <source>
        <dbReference type="EMBL" id="CAA92506.2"/>
    </source>
</evidence>
<keyword evidence="4" id="KW-1185">Reference proteome</keyword>
<dbReference type="AlphaFoldDB" id="Q20579"/>
<evidence type="ECO:0000313" key="4">
    <source>
        <dbReference type="Proteomes" id="UP000001940"/>
    </source>
</evidence>
<proteinExistence type="predicted"/>
<dbReference type="UCSC" id="F49C12.1">
    <property type="organism name" value="c. elegans"/>
</dbReference>
<dbReference type="GO" id="GO:0016740">
    <property type="term" value="F:transferase activity"/>
    <property type="evidence" value="ECO:0007669"/>
    <property type="project" value="UniProtKB-KW"/>
</dbReference>
<dbReference type="Pfam" id="PF03407">
    <property type="entry name" value="Nucleotid_trans"/>
    <property type="match status" value="1"/>
</dbReference>
<keyword evidence="1" id="KW-0472">Membrane</keyword>
<evidence type="ECO:0000256" key="1">
    <source>
        <dbReference type="SAM" id="Phobius"/>
    </source>
</evidence>
<dbReference type="InParanoid" id="Q20579"/>
<feature type="transmembrane region" description="Helical" evidence="1">
    <location>
        <begin position="6"/>
        <end position="26"/>
    </location>
</feature>
<dbReference type="PANTHER" id="PTHR31967">
    <property type="entry name" value="GROUNDHOG (HEDGEHOG-LIKE FAMILY)-RELATED"/>
    <property type="match status" value="1"/>
</dbReference>
<organism evidence="3 4">
    <name type="scientific">Caenorhabditis elegans</name>
    <dbReference type="NCBI Taxonomy" id="6239"/>
    <lineage>
        <taxon>Eukaryota</taxon>
        <taxon>Metazoa</taxon>
        <taxon>Ecdysozoa</taxon>
        <taxon>Nematoda</taxon>
        <taxon>Chromadorea</taxon>
        <taxon>Rhabditida</taxon>
        <taxon>Rhabditina</taxon>
        <taxon>Rhabditomorpha</taxon>
        <taxon>Rhabditoidea</taxon>
        <taxon>Rhabditidae</taxon>
        <taxon>Peloderinae</taxon>
        <taxon>Caenorhabditis</taxon>
    </lineage>
</organism>
<dbReference type="eggNOG" id="KOG4297">
    <property type="taxonomic scope" value="Eukaryota"/>
</dbReference>
<dbReference type="PhylomeDB" id="Q20579"/>
<keyword evidence="1" id="KW-0812">Transmembrane</keyword>
<name>Q20579_CAEEL</name>
<accession>Q20579</accession>
<gene>
    <name evidence="3" type="ORF">CELE_F49C12.1</name>
    <name evidence="3 5" type="ORF">F49C12.1</name>
</gene>
<evidence type="ECO:0000313" key="5">
    <source>
        <dbReference type="WormBase" id="F49C12.1"/>
    </source>
</evidence>
<dbReference type="KEGG" id="cel:CELE_F49C12.1"/>
<dbReference type="CTD" id="186024"/>
<evidence type="ECO:0000259" key="2">
    <source>
        <dbReference type="Pfam" id="PF03407"/>
    </source>
</evidence>
<dbReference type="PANTHER" id="PTHR31967:SF11">
    <property type="entry name" value="NUCLEOTIDE-DIPHOSPHO-SUGAR TRANSFERASE DOMAIN-CONTAINING PROTEIN"/>
    <property type="match status" value="1"/>
</dbReference>
<dbReference type="WormBase" id="F49C12.1">
    <property type="protein sequence ID" value="CE40562"/>
    <property type="gene ID" value="WBGene00009871"/>
</dbReference>
<dbReference type="EMBL" id="BX284604">
    <property type="protein sequence ID" value="CAA92506.2"/>
    <property type="molecule type" value="Genomic_DNA"/>
</dbReference>
<keyword evidence="3" id="KW-0808">Transferase</keyword>
<keyword evidence="1" id="KW-1133">Transmembrane helix</keyword>
<dbReference type="STRING" id="6239.F49C12.1.1"/>
<dbReference type="Proteomes" id="UP000001940">
    <property type="component" value="Chromosome IV"/>
</dbReference>
<protein>
    <submittedName>
        <fullName evidence="3">Nucleotide-diphospho-sugar transferase domain-containing protein</fullName>
    </submittedName>
</protein>
<dbReference type="HOGENOM" id="CLU_055011_0_0_1"/>